<dbReference type="CDD" id="cd01081">
    <property type="entry name" value="Aldose_epim"/>
    <property type="match status" value="1"/>
</dbReference>
<dbReference type="Pfam" id="PF01263">
    <property type="entry name" value="Aldose_epim"/>
    <property type="match status" value="1"/>
</dbReference>
<evidence type="ECO:0000313" key="5">
    <source>
        <dbReference type="Proteomes" id="UP000323994"/>
    </source>
</evidence>
<evidence type="ECO:0000313" key="4">
    <source>
        <dbReference type="EMBL" id="KAA6441072.1"/>
    </source>
</evidence>
<dbReference type="EMBL" id="VBSN01000023">
    <property type="protein sequence ID" value="KAA6441072.1"/>
    <property type="molecule type" value="Genomic_DNA"/>
</dbReference>
<dbReference type="GO" id="GO:0030246">
    <property type="term" value="F:carbohydrate binding"/>
    <property type="evidence" value="ECO:0007669"/>
    <property type="project" value="InterPro"/>
</dbReference>
<dbReference type="GO" id="GO:0033499">
    <property type="term" value="P:galactose catabolic process via UDP-galactose, Leloir pathway"/>
    <property type="evidence" value="ECO:0007669"/>
    <property type="project" value="TreeGrafter"/>
</dbReference>
<dbReference type="InterPro" id="IPR008183">
    <property type="entry name" value="Aldose_1/G6P_1-epimerase"/>
</dbReference>
<keyword evidence="3" id="KW-0106">Calcium</keyword>
<dbReference type="InterPro" id="IPR014718">
    <property type="entry name" value="GH-type_carb-bd"/>
</dbReference>
<comment type="cofactor">
    <cofactor evidence="1">
        <name>Ca(2+)</name>
        <dbReference type="ChEBI" id="CHEBI:29108"/>
    </cofactor>
</comment>
<organism evidence="4 5">
    <name type="scientific">Dyadobacter flavalbus</name>
    <dbReference type="NCBI Taxonomy" id="2579942"/>
    <lineage>
        <taxon>Bacteria</taxon>
        <taxon>Pseudomonadati</taxon>
        <taxon>Bacteroidota</taxon>
        <taxon>Cytophagia</taxon>
        <taxon>Cytophagales</taxon>
        <taxon>Spirosomataceae</taxon>
        <taxon>Dyadobacter</taxon>
    </lineage>
</organism>
<dbReference type="GO" id="GO:0004034">
    <property type="term" value="F:aldose 1-epimerase activity"/>
    <property type="evidence" value="ECO:0007669"/>
    <property type="project" value="TreeGrafter"/>
</dbReference>
<protein>
    <submittedName>
        <fullName evidence="4">Aldose 1-epimerase</fullName>
    </submittedName>
</protein>
<accession>A0A5M8R4L1</accession>
<sequence length="315" mass="35347">MAFEIFEQQFGDLKELVVQDSATGNRFVIMPELGGIVRQLSLLKDETLFSVLKTPATPHLLAEDSRSASELLFPFASRIPDGKYRFLGKDYELDKNEDGNLNAIHGLVRKKPFQIDEQTIEDQYALIKLSFHLKELKGYPFELHFSITYKLDAAGTFTLKYEAENKGTSPAPVMFGWHPYFLLGNESVDAWKINIPSDEIVAFDYNSIPTGKEPFKVHMPTLLYKKAFDNCFVINAQNGTAVTQLISENQDVTLNIRQETGEKKFNFLVIYTPPARDCVAIEPLTANVNAFNSGEGLNVVAPGNHVEGTIQVFLT</sequence>
<name>A0A5M8R4L1_9BACT</name>
<dbReference type="AlphaFoldDB" id="A0A5M8R4L1"/>
<dbReference type="InterPro" id="IPR011013">
    <property type="entry name" value="Gal_mutarotase_sf_dom"/>
</dbReference>
<comment type="subunit">
    <text evidence="2">Monomer.</text>
</comment>
<gene>
    <name evidence="4" type="ORF">FEM33_03685</name>
</gene>
<dbReference type="Proteomes" id="UP000323994">
    <property type="component" value="Unassembled WGS sequence"/>
</dbReference>
<dbReference type="Gene3D" id="2.70.98.10">
    <property type="match status" value="1"/>
</dbReference>
<keyword evidence="5" id="KW-1185">Reference proteome</keyword>
<comment type="caution">
    <text evidence="4">The sequence shown here is derived from an EMBL/GenBank/DDBJ whole genome shotgun (WGS) entry which is preliminary data.</text>
</comment>
<dbReference type="RefSeq" id="WP_139010759.1">
    <property type="nucleotide sequence ID" value="NZ_VBSN01000023.1"/>
</dbReference>
<dbReference type="PANTHER" id="PTHR10091">
    <property type="entry name" value="ALDOSE-1-EPIMERASE"/>
    <property type="match status" value="1"/>
</dbReference>
<evidence type="ECO:0000256" key="3">
    <source>
        <dbReference type="ARBA" id="ARBA00022837"/>
    </source>
</evidence>
<reference evidence="4 5" key="1">
    <citation type="submission" date="2019-05" db="EMBL/GenBank/DDBJ databases">
        <authorList>
            <person name="Qu J.-H."/>
        </authorList>
    </citation>
    <scope>NUCLEOTIDE SEQUENCE [LARGE SCALE GENOMIC DNA]</scope>
    <source>
        <strain evidence="4 5">NS28</strain>
    </source>
</reference>
<dbReference type="SUPFAM" id="SSF74650">
    <property type="entry name" value="Galactose mutarotase-like"/>
    <property type="match status" value="1"/>
</dbReference>
<dbReference type="GO" id="GO:0006006">
    <property type="term" value="P:glucose metabolic process"/>
    <property type="evidence" value="ECO:0007669"/>
    <property type="project" value="TreeGrafter"/>
</dbReference>
<dbReference type="PANTHER" id="PTHR10091:SF0">
    <property type="entry name" value="GALACTOSE MUTAROTASE"/>
    <property type="match status" value="1"/>
</dbReference>
<dbReference type="OrthoDB" id="9808779at2"/>
<evidence type="ECO:0000256" key="1">
    <source>
        <dbReference type="ARBA" id="ARBA00001913"/>
    </source>
</evidence>
<proteinExistence type="predicted"/>
<evidence type="ECO:0000256" key="2">
    <source>
        <dbReference type="ARBA" id="ARBA00011245"/>
    </source>
</evidence>